<accession>A0A084JK66</accession>
<dbReference type="CDD" id="cd06225">
    <property type="entry name" value="HAMP"/>
    <property type="match status" value="1"/>
</dbReference>
<keyword evidence="3" id="KW-0808">Transferase</keyword>
<gene>
    <name evidence="7" type="ORF">IO98_15355</name>
</gene>
<keyword evidence="5" id="KW-0472">Membrane</keyword>
<comment type="caution">
    <text evidence="7">The sequence shown here is derived from an EMBL/GenBank/DDBJ whole genome shotgun (WGS) entry which is preliminary data.</text>
</comment>
<dbReference type="PANTHER" id="PTHR34220">
    <property type="entry name" value="SENSOR HISTIDINE KINASE YPDA"/>
    <property type="match status" value="1"/>
</dbReference>
<keyword evidence="8" id="KW-1185">Reference proteome</keyword>
<dbReference type="GO" id="GO:0000155">
    <property type="term" value="F:phosphorelay sensor kinase activity"/>
    <property type="evidence" value="ECO:0007669"/>
    <property type="project" value="InterPro"/>
</dbReference>
<evidence type="ECO:0000313" key="8">
    <source>
        <dbReference type="Proteomes" id="UP000028525"/>
    </source>
</evidence>
<feature type="transmembrane region" description="Helical" evidence="5">
    <location>
        <begin position="312"/>
        <end position="331"/>
    </location>
</feature>
<dbReference type="AlphaFoldDB" id="A0A084JK66"/>
<evidence type="ECO:0000256" key="4">
    <source>
        <dbReference type="ARBA" id="ARBA00022777"/>
    </source>
</evidence>
<comment type="subcellular location">
    <subcellularLocation>
        <location evidence="1">Membrane</location>
    </subcellularLocation>
</comment>
<name>A0A084JK66_9FIRM</name>
<dbReference type="Pfam" id="PF00672">
    <property type="entry name" value="HAMP"/>
    <property type="match status" value="1"/>
</dbReference>
<evidence type="ECO:0000256" key="2">
    <source>
        <dbReference type="ARBA" id="ARBA00022553"/>
    </source>
</evidence>
<dbReference type="InterPro" id="IPR036890">
    <property type="entry name" value="HATPase_C_sf"/>
</dbReference>
<evidence type="ECO:0000256" key="5">
    <source>
        <dbReference type="SAM" id="Phobius"/>
    </source>
</evidence>
<dbReference type="InterPro" id="IPR003660">
    <property type="entry name" value="HAMP_dom"/>
</dbReference>
<protein>
    <recommendedName>
        <fullName evidence="6">HAMP domain-containing protein</fullName>
    </recommendedName>
</protein>
<evidence type="ECO:0000313" key="7">
    <source>
        <dbReference type="EMBL" id="KEZ89350.1"/>
    </source>
</evidence>
<keyword evidence="5" id="KW-0812">Transmembrane</keyword>
<evidence type="ECO:0000259" key="6">
    <source>
        <dbReference type="PROSITE" id="PS50885"/>
    </source>
</evidence>
<feature type="domain" description="HAMP" evidence="6">
    <location>
        <begin position="333"/>
        <end position="385"/>
    </location>
</feature>
<dbReference type="InterPro" id="IPR050640">
    <property type="entry name" value="Bact_2-comp_sensor_kinase"/>
</dbReference>
<evidence type="ECO:0000256" key="1">
    <source>
        <dbReference type="ARBA" id="ARBA00004370"/>
    </source>
</evidence>
<dbReference type="GO" id="GO:0016020">
    <property type="term" value="C:membrane"/>
    <property type="evidence" value="ECO:0007669"/>
    <property type="project" value="UniProtKB-SubCell"/>
</dbReference>
<dbReference type="InterPro" id="IPR010559">
    <property type="entry name" value="Sig_transdc_His_kin_internal"/>
</dbReference>
<dbReference type="SUPFAM" id="SSF158472">
    <property type="entry name" value="HAMP domain-like"/>
    <property type="match status" value="1"/>
</dbReference>
<dbReference type="PROSITE" id="PS50885">
    <property type="entry name" value="HAMP"/>
    <property type="match status" value="1"/>
</dbReference>
<reference evidence="7 8" key="1">
    <citation type="submission" date="2014-07" db="EMBL/GenBank/DDBJ databases">
        <title>Draft genome of Clostridium celerecrescens 152B isolated from sediments associated with methane hydrate from Krishna Godavari basin.</title>
        <authorList>
            <person name="Honkalas V.S."/>
            <person name="Dabir A.P."/>
            <person name="Arora P."/>
            <person name="Dhakephalkar P.K."/>
        </authorList>
    </citation>
    <scope>NUCLEOTIDE SEQUENCE [LARGE SCALE GENOMIC DNA]</scope>
    <source>
        <strain evidence="7 8">152B</strain>
    </source>
</reference>
<dbReference type="Gene3D" id="3.30.565.10">
    <property type="entry name" value="Histidine kinase-like ATPase, C-terminal domain"/>
    <property type="match status" value="1"/>
</dbReference>
<keyword evidence="5" id="KW-1133">Transmembrane helix</keyword>
<feature type="transmembrane region" description="Helical" evidence="5">
    <location>
        <begin position="21"/>
        <end position="45"/>
    </location>
</feature>
<proteinExistence type="predicted"/>
<organism evidence="7 8">
    <name type="scientific">Lacrimispora celerecrescens</name>
    <dbReference type="NCBI Taxonomy" id="29354"/>
    <lineage>
        <taxon>Bacteria</taxon>
        <taxon>Bacillati</taxon>
        <taxon>Bacillota</taxon>
        <taxon>Clostridia</taxon>
        <taxon>Lachnospirales</taxon>
        <taxon>Lachnospiraceae</taxon>
        <taxon>Lacrimispora</taxon>
    </lineage>
</organism>
<keyword evidence="4" id="KW-0418">Kinase</keyword>
<dbReference type="SUPFAM" id="SSF55874">
    <property type="entry name" value="ATPase domain of HSP90 chaperone/DNA topoisomerase II/histidine kinase"/>
    <property type="match status" value="1"/>
</dbReference>
<dbReference type="PANTHER" id="PTHR34220:SF7">
    <property type="entry name" value="SENSOR HISTIDINE KINASE YPDA"/>
    <property type="match status" value="1"/>
</dbReference>
<dbReference type="EMBL" id="JPME01000018">
    <property type="protein sequence ID" value="KEZ89350.1"/>
    <property type="molecule type" value="Genomic_DNA"/>
</dbReference>
<keyword evidence="2" id="KW-0597">Phosphoprotein</keyword>
<dbReference type="InterPro" id="IPR003594">
    <property type="entry name" value="HATPase_dom"/>
</dbReference>
<sequence length="604" mass="69172">MIKRLKETVFKFIGDKKIASKIRLCMFSIDIMLTIFICIFARGYFNKLYYGEVEMQMQDTMNVISESLNNMYDTLLTNVISFASTPAIQRVVVSGRDESNYLNQEGVQVQLINLLSSNSMIESVFMVNKDGTCNTVYSYGVRPEKSLSDFLADYGTIDEITWLPNCQSPFLQQQDVIPIVIPLSTLIPGDNVVITTKGEEVATRLVVLLNLQKFQSRLSLSNANYFERSYFVADSNGNNISLKNPQSMRMVLESQDFIQGVKENNKDTQIRKIADLTDNVVYSQMLPFSDLHLISVLSKESLNRKIATMNQFIVLMGAAGLIFSVAFSALLSKFITSPLERLMESIRQIQENQYDEPYETKYDDEIGQLNAAVNTMYSTIQSQISQIKEDEHEKYQLEIQLLAEQINPHLLYNTLEGINLEVLNNHTLVASSMINNLGTFMRIGLNYGDELIMIRNEIAHVEAYINIMNHRTNKSISFQSYVEEELKEYRILKLILQPLVENSIKHGFRDEKWGEAVCIPSIDVRFYRNEDLIYIEVTDNGCGIDIDKARDTIYRNEPAGGQHIGLHNVYTRLKIYYGEVEMDFQTIPYYRNSVVIRIPGKQNA</sequence>
<evidence type="ECO:0000256" key="3">
    <source>
        <dbReference type="ARBA" id="ARBA00022679"/>
    </source>
</evidence>
<dbReference type="SMART" id="SM00304">
    <property type="entry name" value="HAMP"/>
    <property type="match status" value="1"/>
</dbReference>
<dbReference type="Pfam" id="PF06580">
    <property type="entry name" value="His_kinase"/>
    <property type="match status" value="1"/>
</dbReference>
<dbReference type="Pfam" id="PF02518">
    <property type="entry name" value="HATPase_c"/>
    <property type="match status" value="1"/>
</dbReference>
<dbReference type="STRING" id="29354.IO98_15355"/>
<dbReference type="RefSeq" id="WP_038282480.1">
    <property type="nucleotide sequence ID" value="NZ_JPME01000018.1"/>
</dbReference>
<dbReference type="Gene3D" id="6.10.340.10">
    <property type="match status" value="1"/>
</dbReference>
<dbReference type="OrthoDB" id="9809348at2"/>
<dbReference type="Proteomes" id="UP000028525">
    <property type="component" value="Unassembled WGS sequence"/>
</dbReference>